<dbReference type="EnsemblPlants" id="AVESA.00010b.r2.5DG0971760.1">
    <property type="protein sequence ID" value="AVESA.00010b.r2.5DG0971760.1.CDS.1"/>
    <property type="gene ID" value="AVESA.00010b.r2.5DG0971760"/>
</dbReference>
<sequence>MYWHICNSDRVLVLDPATLQFSYLPAPEGLPGDFCKYRVGETPDGRLCIVTVEDQVMRLWVRGETRSSDDGWALEKEVDLHKVYDTVPGLPGDMISRVQSIYVTDLDAGQKWRLFIQMLGYGRYSFDLKTSKLERLPMKDGKEYGHPVFAYFLAWPPTFLSADY</sequence>
<name>A0ACD5YHR4_AVESA</name>
<evidence type="ECO:0000313" key="1">
    <source>
        <dbReference type="EnsemblPlants" id="AVESA.00010b.r2.5DG0971760.1.CDS.1"/>
    </source>
</evidence>
<protein>
    <submittedName>
        <fullName evidence="1">Uncharacterized protein</fullName>
    </submittedName>
</protein>
<organism evidence="1 2">
    <name type="scientific">Avena sativa</name>
    <name type="common">Oat</name>
    <dbReference type="NCBI Taxonomy" id="4498"/>
    <lineage>
        <taxon>Eukaryota</taxon>
        <taxon>Viridiplantae</taxon>
        <taxon>Streptophyta</taxon>
        <taxon>Embryophyta</taxon>
        <taxon>Tracheophyta</taxon>
        <taxon>Spermatophyta</taxon>
        <taxon>Magnoliopsida</taxon>
        <taxon>Liliopsida</taxon>
        <taxon>Poales</taxon>
        <taxon>Poaceae</taxon>
        <taxon>BOP clade</taxon>
        <taxon>Pooideae</taxon>
        <taxon>Poodae</taxon>
        <taxon>Poeae</taxon>
        <taxon>Poeae Chloroplast Group 1 (Aveneae type)</taxon>
        <taxon>Aveninae</taxon>
        <taxon>Avena</taxon>
    </lineage>
</organism>
<reference evidence="1" key="2">
    <citation type="submission" date="2025-09" db="UniProtKB">
        <authorList>
            <consortium name="EnsemblPlants"/>
        </authorList>
    </citation>
    <scope>IDENTIFICATION</scope>
</reference>
<accession>A0ACD5YHR4</accession>
<evidence type="ECO:0000313" key="2">
    <source>
        <dbReference type="Proteomes" id="UP001732700"/>
    </source>
</evidence>
<dbReference type="Proteomes" id="UP001732700">
    <property type="component" value="Chromosome 5D"/>
</dbReference>
<reference evidence="1" key="1">
    <citation type="submission" date="2021-05" db="EMBL/GenBank/DDBJ databases">
        <authorList>
            <person name="Scholz U."/>
            <person name="Mascher M."/>
            <person name="Fiebig A."/>
        </authorList>
    </citation>
    <scope>NUCLEOTIDE SEQUENCE [LARGE SCALE GENOMIC DNA]</scope>
</reference>
<proteinExistence type="predicted"/>
<keyword evidence="2" id="KW-1185">Reference proteome</keyword>